<organism evidence="1">
    <name type="scientific">freshwater metagenome</name>
    <dbReference type="NCBI Taxonomy" id="449393"/>
    <lineage>
        <taxon>unclassified sequences</taxon>
        <taxon>metagenomes</taxon>
        <taxon>ecological metagenomes</taxon>
    </lineage>
</organism>
<gene>
    <name evidence="1" type="ORF">UFOPK4087_00306</name>
</gene>
<name>A0A6J7PUC6_9ZZZZ</name>
<proteinExistence type="predicted"/>
<dbReference type="AlphaFoldDB" id="A0A6J7PUC6"/>
<sequence length="95" mass="10074">MALSGVAGNAPPTNEPSRFRDHTIVKKRIAIVATSCGFLRSELHFAVEIGTNKSSSSFNSIEDGVGSASVGNNLSRIDSAILLRESLSWDQRGGI</sequence>
<accession>A0A6J7PUC6</accession>
<reference evidence="1" key="1">
    <citation type="submission" date="2020-05" db="EMBL/GenBank/DDBJ databases">
        <authorList>
            <person name="Chiriac C."/>
            <person name="Salcher M."/>
            <person name="Ghai R."/>
            <person name="Kavagutti S V."/>
        </authorList>
    </citation>
    <scope>NUCLEOTIDE SEQUENCE</scope>
</reference>
<dbReference type="EMBL" id="CAFBPH010000038">
    <property type="protein sequence ID" value="CAB5008175.1"/>
    <property type="molecule type" value="Genomic_DNA"/>
</dbReference>
<protein>
    <submittedName>
        <fullName evidence="1">Unannotated protein</fullName>
    </submittedName>
</protein>
<evidence type="ECO:0000313" key="1">
    <source>
        <dbReference type="EMBL" id="CAB5008175.1"/>
    </source>
</evidence>